<evidence type="ECO:0000256" key="11">
    <source>
        <dbReference type="ARBA" id="ARBA00023136"/>
    </source>
</evidence>
<organism evidence="13 14">
    <name type="scientific">Anopheles epiroticus</name>
    <dbReference type="NCBI Taxonomy" id="199890"/>
    <lineage>
        <taxon>Eukaryota</taxon>
        <taxon>Metazoa</taxon>
        <taxon>Ecdysozoa</taxon>
        <taxon>Arthropoda</taxon>
        <taxon>Hexapoda</taxon>
        <taxon>Insecta</taxon>
        <taxon>Pterygota</taxon>
        <taxon>Neoptera</taxon>
        <taxon>Endopterygota</taxon>
        <taxon>Diptera</taxon>
        <taxon>Nematocera</taxon>
        <taxon>Culicoidea</taxon>
        <taxon>Culicidae</taxon>
        <taxon>Anophelinae</taxon>
        <taxon>Anopheles</taxon>
    </lineage>
</organism>
<evidence type="ECO:0000256" key="2">
    <source>
        <dbReference type="ARBA" id="ARBA00004586"/>
    </source>
</evidence>
<evidence type="ECO:0000256" key="7">
    <source>
        <dbReference type="ARBA" id="ARBA00022692"/>
    </source>
</evidence>
<comment type="subcellular location">
    <subcellularLocation>
        <location evidence="2">Endoplasmic reticulum membrane</location>
    </subcellularLocation>
</comment>
<evidence type="ECO:0000313" key="14">
    <source>
        <dbReference type="Proteomes" id="UP000075885"/>
    </source>
</evidence>
<comment type="pathway">
    <text evidence="3">Protein modification; protein glycosylation.</text>
</comment>
<dbReference type="GO" id="GO:1904423">
    <property type="term" value="C:dehydrodolichyl diphosphate synthase complex"/>
    <property type="evidence" value="ECO:0007669"/>
    <property type="project" value="InterPro"/>
</dbReference>
<comment type="cofactor">
    <cofactor evidence="1">
        <name>Mg(2+)</name>
        <dbReference type="ChEBI" id="CHEBI:18420"/>
    </cofactor>
</comment>
<dbReference type="PANTHER" id="PTHR21528:SF0">
    <property type="entry name" value="DEHYDRODOLICHYL DIPHOSPHATE SYNTHASE COMPLEX SUBUNIT NUS1"/>
    <property type="match status" value="1"/>
</dbReference>
<evidence type="ECO:0000256" key="8">
    <source>
        <dbReference type="ARBA" id="ARBA00022824"/>
    </source>
</evidence>
<dbReference type="Gene3D" id="3.40.1180.10">
    <property type="entry name" value="Decaprenyl diphosphate synthase-like"/>
    <property type="match status" value="1"/>
</dbReference>
<evidence type="ECO:0000256" key="4">
    <source>
        <dbReference type="ARBA" id="ARBA00005432"/>
    </source>
</evidence>
<evidence type="ECO:0000313" key="13">
    <source>
        <dbReference type="EnsemblMetazoa" id="AEPI010135-PA"/>
    </source>
</evidence>
<name>A0A182PT49_9DIPT</name>
<protein>
    <recommendedName>
        <fullName evidence="5">ditrans,polycis-polyprenyl diphosphate synthase [(2E,6E)-farnesyldiphosphate specific]</fullName>
        <ecNumber evidence="5">2.5.1.87</ecNumber>
    </recommendedName>
</protein>
<dbReference type="InterPro" id="IPR038887">
    <property type="entry name" value="Nus1/NgBR"/>
</dbReference>
<dbReference type="EC" id="2.5.1.87" evidence="5"/>
<keyword evidence="14" id="KW-1185">Reference proteome</keyword>
<evidence type="ECO:0000256" key="3">
    <source>
        <dbReference type="ARBA" id="ARBA00004922"/>
    </source>
</evidence>
<evidence type="ECO:0000256" key="1">
    <source>
        <dbReference type="ARBA" id="ARBA00001946"/>
    </source>
</evidence>
<dbReference type="GO" id="GO:0005789">
    <property type="term" value="C:endoplasmic reticulum membrane"/>
    <property type="evidence" value="ECO:0007669"/>
    <property type="project" value="UniProtKB-SubCell"/>
</dbReference>
<dbReference type="VEuPathDB" id="VectorBase:AEPI010135"/>
<dbReference type="PANTHER" id="PTHR21528">
    <property type="entry name" value="DEHYDRODOLICHYL DIPHOSPHATE SYNTHASE COMPLEX SUBUNIT NUS1"/>
    <property type="match status" value="1"/>
</dbReference>
<dbReference type="EnsemblMetazoa" id="AEPI010135-RA">
    <property type="protein sequence ID" value="AEPI010135-PA"/>
    <property type="gene ID" value="AEPI010135"/>
</dbReference>
<evidence type="ECO:0000256" key="12">
    <source>
        <dbReference type="ARBA" id="ARBA00047353"/>
    </source>
</evidence>
<evidence type="ECO:0000256" key="9">
    <source>
        <dbReference type="ARBA" id="ARBA00022842"/>
    </source>
</evidence>
<reference evidence="13" key="2">
    <citation type="submission" date="2020-05" db="UniProtKB">
        <authorList>
            <consortium name="EnsemblMetazoa"/>
        </authorList>
    </citation>
    <scope>IDENTIFICATION</scope>
    <source>
        <strain evidence="13">Epiroticus2</strain>
    </source>
</reference>
<dbReference type="InterPro" id="IPR036424">
    <property type="entry name" value="UPP_synth-like_sf"/>
</dbReference>
<keyword evidence="8" id="KW-0256">Endoplasmic reticulum</keyword>
<comment type="similarity">
    <text evidence="4">Belongs to the UPP synthase family.</text>
</comment>
<reference evidence="14" key="1">
    <citation type="submission" date="2013-03" db="EMBL/GenBank/DDBJ databases">
        <title>The Genome Sequence of Anopheles epiroticus epiroticus2.</title>
        <authorList>
            <consortium name="The Broad Institute Genomics Platform"/>
            <person name="Neafsey D.E."/>
            <person name="Howell P."/>
            <person name="Walker B."/>
            <person name="Young S.K."/>
            <person name="Zeng Q."/>
            <person name="Gargeya S."/>
            <person name="Fitzgerald M."/>
            <person name="Haas B."/>
            <person name="Abouelleil A."/>
            <person name="Allen A.W."/>
            <person name="Alvarado L."/>
            <person name="Arachchi H.M."/>
            <person name="Berlin A.M."/>
            <person name="Chapman S.B."/>
            <person name="Gainer-Dewar J."/>
            <person name="Goldberg J."/>
            <person name="Griggs A."/>
            <person name="Gujja S."/>
            <person name="Hansen M."/>
            <person name="Howarth C."/>
            <person name="Imamovic A."/>
            <person name="Ireland A."/>
            <person name="Larimer J."/>
            <person name="McCowan C."/>
            <person name="Murphy C."/>
            <person name="Pearson M."/>
            <person name="Poon T.W."/>
            <person name="Priest M."/>
            <person name="Roberts A."/>
            <person name="Saif S."/>
            <person name="Shea T."/>
            <person name="Sisk P."/>
            <person name="Sykes S."/>
            <person name="Wortman J."/>
            <person name="Nusbaum C."/>
            <person name="Birren B."/>
        </authorList>
    </citation>
    <scope>NUCLEOTIDE SEQUENCE [LARGE SCALE GENOMIC DNA]</scope>
    <source>
        <strain evidence="14">Epiroticus2</strain>
    </source>
</reference>
<keyword evidence="6" id="KW-0808">Transferase</keyword>
<dbReference type="GO" id="GO:0045547">
    <property type="term" value="F:ditrans,polycis-polyprenyl diphosphate synthase [(2E,6E)-farnesyl diphosphate specific] activity"/>
    <property type="evidence" value="ECO:0007669"/>
    <property type="project" value="UniProtKB-EC"/>
</dbReference>
<comment type="catalytic activity">
    <reaction evidence="12">
        <text>n isopentenyl diphosphate + (2E,6E)-farnesyl diphosphate = a di-trans,poly-cis-polyprenyl diphosphate + n diphosphate</text>
        <dbReference type="Rhea" id="RHEA:53008"/>
        <dbReference type="Rhea" id="RHEA-COMP:19494"/>
        <dbReference type="ChEBI" id="CHEBI:33019"/>
        <dbReference type="ChEBI" id="CHEBI:128769"/>
        <dbReference type="ChEBI" id="CHEBI:136960"/>
        <dbReference type="ChEBI" id="CHEBI:175763"/>
        <dbReference type="EC" id="2.5.1.87"/>
    </reaction>
</comment>
<sequence>MKSHEQTNRRPNPLVCLLWLLVHTVFSWIEQLIRLVQRCRWKTVLYLQPSGARTPDSYRARLKESQLYVRQQLESASKIPKHLVVLLGPEQPDYHRLSQFIFWSNAAGIEYVSFYDHNGTMKRNHEEMKRYVDDTPLETAQHIIWSTSNYGSGKAGKNGKLRPTRRSTLVNFLSPEDGKRGLVCLSRSIGESVRRRDLHAADVSIELLDRQLQESSGFVPDPDLAIYFGEVCSTYGLLPWQIRLTEFLPLGLRLQDSTVQHFVSCLLRFAKCEQRLGT</sequence>
<keyword evidence="7" id="KW-0812">Transmembrane</keyword>
<evidence type="ECO:0000256" key="10">
    <source>
        <dbReference type="ARBA" id="ARBA00022989"/>
    </source>
</evidence>
<proteinExistence type="inferred from homology"/>
<dbReference type="STRING" id="199890.A0A182PT49"/>
<dbReference type="SUPFAM" id="SSF64005">
    <property type="entry name" value="Undecaprenyl diphosphate synthase"/>
    <property type="match status" value="1"/>
</dbReference>
<dbReference type="UniPathway" id="UPA00378"/>
<dbReference type="Proteomes" id="UP000075885">
    <property type="component" value="Unassembled WGS sequence"/>
</dbReference>
<keyword evidence="9" id="KW-0460">Magnesium</keyword>
<keyword evidence="11" id="KW-0472">Membrane</keyword>
<dbReference type="AlphaFoldDB" id="A0A182PT49"/>
<evidence type="ECO:0000256" key="6">
    <source>
        <dbReference type="ARBA" id="ARBA00022679"/>
    </source>
</evidence>
<evidence type="ECO:0000256" key="5">
    <source>
        <dbReference type="ARBA" id="ARBA00012596"/>
    </source>
</evidence>
<keyword evidence="10" id="KW-1133">Transmembrane helix</keyword>
<accession>A0A182PT49</accession>